<feature type="domain" description="DUF4220" evidence="1">
    <location>
        <begin position="30"/>
        <end position="279"/>
    </location>
</feature>
<evidence type="ECO:0000259" key="1">
    <source>
        <dbReference type="Pfam" id="PF13968"/>
    </source>
</evidence>
<accession>A0A3L6SZ33</accession>
<comment type="caution">
    <text evidence="2">The sequence shown here is derived from an EMBL/GenBank/DDBJ whole genome shotgun (WGS) entry which is preliminary data.</text>
</comment>
<keyword evidence="3" id="KW-1185">Reference proteome</keyword>
<gene>
    <name evidence="2" type="ORF">C2845_PM05G01200</name>
</gene>
<dbReference type="InterPro" id="IPR007658">
    <property type="entry name" value="DUF594"/>
</dbReference>
<name>A0A3L6SZ33_PANMI</name>
<protein>
    <recommendedName>
        <fullName evidence="1">DUF4220 domain-containing protein</fullName>
    </recommendedName>
</protein>
<dbReference type="Pfam" id="PF13968">
    <property type="entry name" value="DUF4220"/>
    <property type="match status" value="1"/>
</dbReference>
<evidence type="ECO:0000313" key="2">
    <source>
        <dbReference type="EMBL" id="RLN28414.1"/>
    </source>
</evidence>
<sequence length="554" mass="63037">MAPRQRSRGRFSPRGDSINLGVPYGVGLSKILALRRASLSIIRDSVKKETSTSKCTAFFLEYDDEPPRRGCKCKRHTDTAQEEEFFKRHAHDLFHVCKSAMVDSSVDDNDSADGPGRRLLESFTNRDPSYRWKLIEMELSLMYDILYTKAAVVHTLHGHCIRVASSLAVATSLLLFRFSNKAAGYSRVDVAITYTLLGGALLLETTSLLSALFSTWTFAFLCTTRWSRLQHAVLCSGRWSKLRRVVVSLHRLAYATGIAVCFRLSRRWHGTMGQYSMLDKCTRWQYHISNSSARSVNVPEQVKDRVVYHISSIVRKKHINTLGVIRLNWGVKALKDHKFNVKEACLGAEIQEAIVIWHIATDILLAELGKLIRTEQQDAEAIKAISQYMMFLLVKRPAMLPGLAQIKLYQRTEQTLANEWRLAAVDKLKPPASCWIHSACTMVMEQLRCGCGGPNSDARLQRRQKLAKKLFDRRPQSDKHGKSSRVRFGIELARKLNKREDSLQIVLAVWIDILVYTANRCSRESHANQLSRGGELTTLIWLMTEHRHRHEASS</sequence>
<dbReference type="InterPro" id="IPR025315">
    <property type="entry name" value="DUF4220"/>
</dbReference>
<proteinExistence type="predicted"/>
<reference evidence="3" key="1">
    <citation type="journal article" date="2019" name="Nat. Commun.">
        <title>The genome of broomcorn millet.</title>
        <authorList>
            <person name="Zou C."/>
            <person name="Miki D."/>
            <person name="Li D."/>
            <person name="Tang Q."/>
            <person name="Xiao L."/>
            <person name="Rajput S."/>
            <person name="Deng P."/>
            <person name="Jia W."/>
            <person name="Huang R."/>
            <person name="Zhang M."/>
            <person name="Sun Y."/>
            <person name="Hu J."/>
            <person name="Fu X."/>
            <person name="Schnable P.S."/>
            <person name="Li F."/>
            <person name="Zhang H."/>
            <person name="Feng B."/>
            <person name="Zhu X."/>
            <person name="Liu R."/>
            <person name="Schnable J.C."/>
            <person name="Zhu J.-K."/>
            <person name="Zhang H."/>
        </authorList>
    </citation>
    <scope>NUCLEOTIDE SEQUENCE [LARGE SCALE GENOMIC DNA]</scope>
</reference>
<dbReference type="Proteomes" id="UP000275267">
    <property type="component" value="Unassembled WGS sequence"/>
</dbReference>
<organism evidence="2 3">
    <name type="scientific">Panicum miliaceum</name>
    <name type="common">Proso millet</name>
    <name type="synonym">Broomcorn millet</name>
    <dbReference type="NCBI Taxonomy" id="4540"/>
    <lineage>
        <taxon>Eukaryota</taxon>
        <taxon>Viridiplantae</taxon>
        <taxon>Streptophyta</taxon>
        <taxon>Embryophyta</taxon>
        <taxon>Tracheophyta</taxon>
        <taxon>Spermatophyta</taxon>
        <taxon>Magnoliopsida</taxon>
        <taxon>Liliopsida</taxon>
        <taxon>Poales</taxon>
        <taxon>Poaceae</taxon>
        <taxon>PACMAD clade</taxon>
        <taxon>Panicoideae</taxon>
        <taxon>Panicodae</taxon>
        <taxon>Paniceae</taxon>
        <taxon>Panicinae</taxon>
        <taxon>Panicum</taxon>
        <taxon>Panicum sect. Panicum</taxon>
    </lineage>
</organism>
<dbReference type="EMBL" id="PQIB02000003">
    <property type="protein sequence ID" value="RLN28414.1"/>
    <property type="molecule type" value="Genomic_DNA"/>
</dbReference>
<dbReference type="AlphaFoldDB" id="A0A3L6SZ33"/>
<dbReference type="PANTHER" id="PTHR31325">
    <property type="entry name" value="OS01G0798800 PROTEIN-RELATED"/>
    <property type="match status" value="1"/>
</dbReference>
<dbReference type="Pfam" id="PF04578">
    <property type="entry name" value="DUF594"/>
    <property type="match status" value="1"/>
</dbReference>
<dbReference type="STRING" id="4540.A0A3L6SZ33"/>
<dbReference type="OrthoDB" id="625425at2759"/>
<evidence type="ECO:0000313" key="3">
    <source>
        <dbReference type="Proteomes" id="UP000275267"/>
    </source>
</evidence>